<evidence type="ECO:0000259" key="1">
    <source>
        <dbReference type="PROSITE" id="PS50125"/>
    </source>
</evidence>
<dbReference type="InterPro" id="IPR050471">
    <property type="entry name" value="AB_hydrolase"/>
</dbReference>
<dbReference type="Proteomes" id="UP000198327">
    <property type="component" value="Unassembled WGS sequence"/>
</dbReference>
<dbReference type="GO" id="GO:0004016">
    <property type="term" value="F:adenylate cyclase activity"/>
    <property type="evidence" value="ECO:0007669"/>
    <property type="project" value="UniProtKB-ARBA"/>
</dbReference>
<dbReference type="PROSITE" id="PS50125">
    <property type="entry name" value="GUANYLATE_CYCLASE_2"/>
    <property type="match status" value="1"/>
</dbReference>
<dbReference type="SUPFAM" id="SSF53474">
    <property type="entry name" value="alpha/beta-Hydrolases"/>
    <property type="match status" value="1"/>
</dbReference>
<dbReference type="AlphaFoldDB" id="A0A239FKG1"/>
<dbReference type="PANTHER" id="PTHR43433:SF8">
    <property type="entry name" value="BIFUNCTIONAL LIPASE_ADENYLATE CYCLASE LIPJ"/>
    <property type="match status" value="1"/>
</dbReference>
<proteinExistence type="predicted"/>
<dbReference type="InterPro" id="IPR001054">
    <property type="entry name" value="A/G_cyclase"/>
</dbReference>
<sequence>MDPPVTRYVQRDGDALAYQLVGDGDADVVWFFEINMHLDLMWTDPQMNYLMERGNSFARTAFFQRRGIGLSAPVDHQPTIEEQADDILAVMDAVGMSRVTLVGVASAAGPAALVAARSPERVAALVLIQPFADRLIVDDEALPPGWDRENLERFVSSWRSAYRHWGSGESAPMWDPAVDTPVNRRVSAMLERCSAPPATAEEHLEHVMRVSYSDTLPAIQCPARVLLVPRSPVSRGAARHVADKIPNGTFHVLPPAPAGASLGESWVPILEHVEEITTGAHRPTSADRFFGAVLFTDIVGSTEILARLGDLDYQALRASHERQVRAAVAQDGGRVVSVAGDGTFSVFESALAAVRCAHQISSQAGSLGIEVRAGVHTGEVQRSGPDLTGMTVHAGARIGAVAGPGEVLVSQAVRDMTVGSGITFEDNGIHELKGVPGAWRLFALTEGVERESQPRSRVRLSAVDKALLTAARRAPQVLRAMVRLGNARHRRRPG</sequence>
<dbReference type="InterPro" id="IPR029787">
    <property type="entry name" value="Nucleotide_cyclase"/>
</dbReference>
<gene>
    <name evidence="2" type="ORF">SAMN05421642_103335</name>
</gene>
<dbReference type="SUPFAM" id="SSF55073">
    <property type="entry name" value="Nucleotide cyclase"/>
    <property type="match status" value="1"/>
</dbReference>
<dbReference type="Gene3D" id="3.40.50.1820">
    <property type="entry name" value="alpha/beta hydrolase"/>
    <property type="match status" value="1"/>
</dbReference>
<accession>A0A239FKG1</accession>
<dbReference type="Gene3D" id="3.30.70.1230">
    <property type="entry name" value="Nucleotide cyclase"/>
    <property type="match status" value="1"/>
</dbReference>
<dbReference type="InterPro" id="IPR000073">
    <property type="entry name" value="AB_hydrolase_1"/>
</dbReference>
<dbReference type="OrthoDB" id="27092at2"/>
<feature type="domain" description="Guanylate cyclase" evidence="1">
    <location>
        <begin position="292"/>
        <end position="399"/>
    </location>
</feature>
<dbReference type="RefSeq" id="WP_089244490.1">
    <property type="nucleotide sequence ID" value="NZ_FZOW01000003.1"/>
</dbReference>
<dbReference type="GO" id="GO:0009190">
    <property type="term" value="P:cyclic nucleotide biosynthetic process"/>
    <property type="evidence" value="ECO:0007669"/>
    <property type="project" value="InterPro"/>
</dbReference>
<dbReference type="EMBL" id="FZOW01000003">
    <property type="protein sequence ID" value="SNS57237.1"/>
    <property type="molecule type" value="Genomic_DNA"/>
</dbReference>
<keyword evidence="3" id="KW-1185">Reference proteome</keyword>
<dbReference type="PANTHER" id="PTHR43433">
    <property type="entry name" value="HYDROLASE, ALPHA/BETA FOLD FAMILY PROTEIN"/>
    <property type="match status" value="1"/>
</dbReference>
<evidence type="ECO:0000313" key="2">
    <source>
        <dbReference type="EMBL" id="SNS57237.1"/>
    </source>
</evidence>
<dbReference type="InterPro" id="IPR029058">
    <property type="entry name" value="AB_hydrolase_fold"/>
</dbReference>
<dbReference type="CDD" id="cd07302">
    <property type="entry name" value="CHD"/>
    <property type="match status" value="1"/>
</dbReference>
<protein>
    <submittedName>
        <fullName evidence="2">Adenylate cyclase, class 3</fullName>
    </submittedName>
</protein>
<reference evidence="3" key="1">
    <citation type="submission" date="2017-06" db="EMBL/GenBank/DDBJ databases">
        <authorList>
            <person name="Varghese N."/>
            <person name="Submissions S."/>
        </authorList>
    </citation>
    <scope>NUCLEOTIDE SEQUENCE [LARGE SCALE GENOMIC DNA]</scope>
    <source>
        <strain evidence="3">JCM 23211</strain>
    </source>
</reference>
<dbReference type="Pfam" id="PF00211">
    <property type="entry name" value="Guanylate_cyc"/>
    <property type="match status" value="1"/>
</dbReference>
<dbReference type="Pfam" id="PF00561">
    <property type="entry name" value="Abhydrolase_1"/>
    <property type="match status" value="1"/>
</dbReference>
<evidence type="ECO:0000313" key="3">
    <source>
        <dbReference type="Proteomes" id="UP000198327"/>
    </source>
</evidence>
<name>A0A239FKG1_9NOCA</name>
<dbReference type="GO" id="GO:0035556">
    <property type="term" value="P:intracellular signal transduction"/>
    <property type="evidence" value="ECO:0007669"/>
    <property type="project" value="InterPro"/>
</dbReference>
<organism evidence="2 3">
    <name type="scientific">Rhodococcoides kyotonense</name>
    <dbReference type="NCBI Taxonomy" id="398843"/>
    <lineage>
        <taxon>Bacteria</taxon>
        <taxon>Bacillati</taxon>
        <taxon>Actinomycetota</taxon>
        <taxon>Actinomycetes</taxon>
        <taxon>Mycobacteriales</taxon>
        <taxon>Nocardiaceae</taxon>
        <taxon>Rhodococcoides</taxon>
    </lineage>
</organism>